<gene>
    <name evidence="1" type="ORF">ARMOST_22166</name>
</gene>
<proteinExistence type="predicted"/>
<reference evidence="2" key="1">
    <citation type="journal article" date="2017" name="Nat. Ecol. Evol.">
        <title>Genome expansion and lineage-specific genetic innovations in the forest pathogenic fungi Armillaria.</title>
        <authorList>
            <person name="Sipos G."/>
            <person name="Prasanna A.N."/>
            <person name="Walter M.C."/>
            <person name="O'Connor E."/>
            <person name="Balint B."/>
            <person name="Krizsan K."/>
            <person name="Kiss B."/>
            <person name="Hess J."/>
            <person name="Varga T."/>
            <person name="Slot J."/>
            <person name="Riley R."/>
            <person name="Boka B."/>
            <person name="Rigling D."/>
            <person name="Barry K."/>
            <person name="Lee J."/>
            <person name="Mihaltcheva S."/>
            <person name="LaButti K."/>
            <person name="Lipzen A."/>
            <person name="Waldron R."/>
            <person name="Moloney N.M."/>
            <person name="Sperisen C."/>
            <person name="Kredics L."/>
            <person name="Vagvoelgyi C."/>
            <person name="Patrignani A."/>
            <person name="Fitzpatrick D."/>
            <person name="Nagy I."/>
            <person name="Doyle S."/>
            <person name="Anderson J.B."/>
            <person name="Grigoriev I.V."/>
            <person name="Gueldener U."/>
            <person name="Muensterkoetter M."/>
            <person name="Nagy L.G."/>
        </authorList>
    </citation>
    <scope>NUCLEOTIDE SEQUENCE [LARGE SCALE GENOMIC DNA]</scope>
    <source>
        <strain evidence="2">C18/9</strain>
    </source>
</reference>
<dbReference type="Proteomes" id="UP000219338">
    <property type="component" value="Unassembled WGS sequence"/>
</dbReference>
<name>A0A284SC43_ARMOS</name>
<protein>
    <submittedName>
        <fullName evidence="1">Uncharacterized protein</fullName>
    </submittedName>
</protein>
<accession>A0A284SC43</accession>
<dbReference type="EMBL" id="FUEG01000063">
    <property type="protein sequence ID" value="SJL18571.1"/>
    <property type="molecule type" value="Genomic_DNA"/>
</dbReference>
<organism evidence="1 2">
    <name type="scientific">Armillaria ostoyae</name>
    <name type="common">Armillaria root rot fungus</name>
    <dbReference type="NCBI Taxonomy" id="47428"/>
    <lineage>
        <taxon>Eukaryota</taxon>
        <taxon>Fungi</taxon>
        <taxon>Dikarya</taxon>
        <taxon>Basidiomycota</taxon>
        <taxon>Agaricomycotina</taxon>
        <taxon>Agaricomycetes</taxon>
        <taxon>Agaricomycetidae</taxon>
        <taxon>Agaricales</taxon>
        <taxon>Marasmiineae</taxon>
        <taxon>Physalacriaceae</taxon>
        <taxon>Armillaria</taxon>
    </lineage>
</organism>
<evidence type="ECO:0000313" key="2">
    <source>
        <dbReference type="Proteomes" id="UP000219338"/>
    </source>
</evidence>
<dbReference type="AlphaFoldDB" id="A0A284SC43"/>
<keyword evidence="2" id="KW-1185">Reference proteome</keyword>
<evidence type="ECO:0000313" key="1">
    <source>
        <dbReference type="EMBL" id="SJL18571.1"/>
    </source>
</evidence>
<sequence>MYQSFISIPQRYRSRWTLTISLGLIHCDRASLGYKVNSFLQIPIFNVENLTLPGTPAEYGTCTIV</sequence>